<dbReference type="AlphaFoldDB" id="A0A433QZ48"/>
<name>A0A433QZ48_9FUNG</name>
<evidence type="ECO:0000313" key="2">
    <source>
        <dbReference type="Proteomes" id="UP000274822"/>
    </source>
</evidence>
<comment type="caution">
    <text evidence="1">The sequence shown here is derived from an EMBL/GenBank/DDBJ whole genome shotgun (WGS) entry which is preliminary data.</text>
</comment>
<dbReference type="EMBL" id="RBNJ01000234">
    <property type="protein sequence ID" value="RUS35059.1"/>
    <property type="molecule type" value="Genomic_DNA"/>
</dbReference>
<organism evidence="1 2">
    <name type="scientific">Jimgerdemannia flammicorona</name>
    <dbReference type="NCBI Taxonomy" id="994334"/>
    <lineage>
        <taxon>Eukaryota</taxon>
        <taxon>Fungi</taxon>
        <taxon>Fungi incertae sedis</taxon>
        <taxon>Mucoromycota</taxon>
        <taxon>Mucoromycotina</taxon>
        <taxon>Endogonomycetes</taxon>
        <taxon>Endogonales</taxon>
        <taxon>Endogonaceae</taxon>
        <taxon>Jimgerdemannia</taxon>
    </lineage>
</organism>
<protein>
    <submittedName>
        <fullName evidence="1">Uncharacterized protein</fullName>
    </submittedName>
</protein>
<keyword evidence="2" id="KW-1185">Reference proteome</keyword>
<sequence>MSSSLLGGGEPAQIYVVLGSGDEVKELTEFGLEGDLYVEEPRFHKITVTMTITYLMIQLEQLDVILGLLEILLENDVDGRLENEPVVDGHHPNIFLAEPAGLATACVRGVHNVVSDEEEGLELDWVTRDGVR</sequence>
<gene>
    <name evidence="1" type="ORF">BC938DRAFT_476342</name>
</gene>
<evidence type="ECO:0000313" key="1">
    <source>
        <dbReference type="EMBL" id="RUS35059.1"/>
    </source>
</evidence>
<reference evidence="1 2" key="1">
    <citation type="journal article" date="2018" name="New Phytol.">
        <title>Phylogenomics of Endogonaceae and evolution of mycorrhizas within Mucoromycota.</title>
        <authorList>
            <person name="Chang Y."/>
            <person name="Desiro A."/>
            <person name="Na H."/>
            <person name="Sandor L."/>
            <person name="Lipzen A."/>
            <person name="Clum A."/>
            <person name="Barry K."/>
            <person name="Grigoriev I.V."/>
            <person name="Martin F.M."/>
            <person name="Stajich J.E."/>
            <person name="Smith M.E."/>
            <person name="Bonito G."/>
            <person name="Spatafora J.W."/>
        </authorList>
    </citation>
    <scope>NUCLEOTIDE SEQUENCE [LARGE SCALE GENOMIC DNA]</scope>
    <source>
        <strain evidence="1 2">AD002</strain>
    </source>
</reference>
<accession>A0A433QZ48</accession>
<proteinExistence type="predicted"/>
<dbReference type="Proteomes" id="UP000274822">
    <property type="component" value="Unassembled WGS sequence"/>
</dbReference>